<dbReference type="InterPro" id="IPR039365">
    <property type="entry name" value="IS701-like"/>
</dbReference>
<dbReference type="EMBL" id="QZCW01000005">
    <property type="protein sequence ID" value="MCW5323555.1"/>
    <property type="molecule type" value="Genomic_DNA"/>
</dbReference>
<dbReference type="Proteomes" id="UP001208935">
    <property type="component" value="Unassembled WGS sequence"/>
</dbReference>
<dbReference type="NCBIfam" id="NF033540">
    <property type="entry name" value="transpos_IS701"/>
    <property type="match status" value="1"/>
</dbReference>
<evidence type="ECO:0000313" key="5">
    <source>
        <dbReference type="Proteomes" id="UP001208935"/>
    </source>
</evidence>
<comment type="caution">
    <text evidence="3">The sequence shown here is derived from an EMBL/GenBank/DDBJ whole genome shotgun (WGS) entry which is preliminary data.</text>
</comment>
<sequence length="471" mass="52926">MKDELQEFERYLEHLGGGLGHADRQAGLRGYCIGLMAPLARKSVEPMAAHLAPQATRSRHQSLHHFVAQSSWSDEEMLRRVAQWVVPAMDFGDGGWWIVDDTGFPKQGEHSVGVARQYCGMLGKQDNCQVAVSVSLACLAGSLPTAWQLYLPQQWADDMARREKAGVPENVSFATKWQIAQAQIEHLVEQGAPKHTVLADAGYGVVTAFREGLTAMGLTYVVGVTGQVTVWPPGHAPLAPRPRSGRGVVATRQRLGDARHERPLSVKEVALGLEPTQWQSIEWREGTNFTLRSRFARVRVHAAHREHLRTEQRAQEWLLIEWPEGHEEPMKYWLSTLAENITLERMVFEAKMRWRIERDYQDLKQDLGLGHYEGRNWRGFHHHASLAIAAYGFLMAQQLRQPEGGGKKNSARSEEPALPTHYKPRGSPAHAAPRPIVDHNFAAAYRRSLAQDAAALPMLPARKRENSFVTQ</sequence>
<name>A0ABT3KNF0_9BURK</name>
<feature type="region of interest" description="Disordered" evidence="1">
    <location>
        <begin position="401"/>
        <end position="434"/>
    </location>
</feature>
<evidence type="ECO:0000313" key="3">
    <source>
        <dbReference type="EMBL" id="MCW5319795.1"/>
    </source>
</evidence>
<dbReference type="PANTHER" id="PTHR33627:SF1">
    <property type="entry name" value="TRANSPOSASE"/>
    <property type="match status" value="1"/>
</dbReference>
<protein>
    <submittedName>
        <fullName evidence="3">IS701 family transposase</fullName>
    </submittedName>
</protein>
<proteinExistence type="predicted"/>
<reference evidence="3" key="2">
    <citation type="submission" date="2024-05" db="EMBL/GenBank/DDBJ databases">
        <title>Verminephrobacter genomes.</title>
        <authorList>
            <person name="Lund M.B."/>
        </authorList>
    </citation>
    <scope>NUCLEOTIDE SEQUENCE</scope>
    <source>
        <strain evidence="3 5">AtM5-05</strain>
    </source>
</reference>
<evidence type="ECO:0000313" key="4">
    <source>
        <dbReference type="EMBL" id="MCW5323555.1"/>
    </source>
</evidence>
<dbReference type="SUPFAM" id="SSF53098">
    <property type="entry name" value="Ribonuclease H-like"/>
    <property type="match status" value="1"/>
</dbReference>
<organism evidence="3 5">
    <name type="scientific">Verminephrobacter aporrectodeae subsp. tuberculatae</name>
    <dbReference type="NCBI Taxonomy" id="1110392"/>
    <lineage>
        <taxon>Bacteria</taxon>
        <taxon>Pseudomonadati</taxon>
        <taxon>Pseudomonadota</taxon>
        <taxon>Betaproteobacteria</taxon>
        <taxon>Burkholderiales</taxon>
        <taxon>Comamonadaceae</taxon>
        <taxon>Verminephrobacter</taxon>
    </lineage>
</organism>
<keyword evidence="5" id="KW-1185">Reference proteome</keyword>
<dbReference type="InterPro" id="IPR012337">
    <property type="entry name" value="RNaseH-like_sf"/>
</dbReference>
<dbReference type="InterPro" id="IPR038721">
    <property type="entry name" value="IS701-like_DDE_dom"/>
</dbReference>
<evidence type="ECO:0000256" key="1">
    <source>
        <dbReference type="SAM" id="MobiDB-lite"/>
    </source>
</evidence>
<gene>
    <name evidence="3" type="ORF">D5039_00980</name>
    <name evidence="4" type="ORF">D5039_21120</name>
</gene>
<dbReference type="EMBL" id="QZCW01000001">
    <property type="protein sequence ID" value="MCW5319795.1"/>
    <property type="molecule type" value="Genomic_DNA"/>
</dbReference>
<dbReference type="RefSeq" id="WP_265280744.1">
    <property type="nucleotide sequence ID" value="NZ_QZCW01000001.1"/>
</dbReference>
<dbReference type="PANTHER" id="PTHR33627">
    <property type="entry name" value="TRANSPOSASE"/>
    <property type="match status" value="1"/>
</dbReference>
<dbReference type="GeneID" id="77322335"/>
<evidence type="ECO:0000259" key="2">
    <source>
        <dbReference type="Pfam" id="PF13546"/>
    </source>
</evidence>
<reference evidence="5" key="1">
    <citation type="submission" date="2023-07" db="EMBL/GenBank/DDBJ databases">
        <title>Verminephrobacter genomes.</title>
        <authorList>
            <person name="Lund M.B."/>
        </authorList>
    </citation>
    <scope>NUCLEOTIDE SEQUENCE [LARGE SCALE GENOMIC DNA]</scope>
    <source>
        <strain evidence="5">AtM5-05</strain>
    </source>
</reference>
<dbReference type="Pfam" id="PF13546">
    <property type="entry name" value="DDE_5"/>
    <property type="match status" value="1"/>
</dbReference>
<feature type="domain" description="Transposase IS701-like DDE" evidence="2">
    <location>
        <begin position="16"/>
        <end position="288"/>
    </location>
</feature>
<accession>A0ABT3KNF0</accession>